<sequence length="365" mass="41252">MLLELELTVKQILHCVGAFNVDRFVMDSTKLLLCRYGTEVIVVSDCKLVDGEAFDNMIYLSPASNKIYAIVEEIRSSIALSVGSSSGVTFGSSSGDLEDVDDEEPLDDFCHYIKTRYLTSGWVNLTHCVGQVFRAKIANPGSILKLEVDSETKDFSRLFVSFNACIKGFNKCQPFLCLNGAHLRGRFKGTLLPATEKDTYQVKDAKLKKKIDKGGGAWRVHKSTTGAYEVKSMLAVLGDLNQGTCSCRDWQYNGFVCAHVATVLLKTRREEESMAAYIVPFYHVEDYQLTYEDNIFPILVMDIPDFTQGIAWEIKPPRNRRQPGRPSLKRIRSKSEEYTTKPRKCSSYHQVCRHNRRTCTESTKD</sequence>
<comment type="caution">
    <text evidence="1">The sequence shown here is derived from an EMBL/GenBank/DDBJ whole genome shotgun (WGS) entry which is preliminary data.</text>
</comment>
<reference evidence="1 2" key="1">
    <citation type="journal article" date="2021" name="Hortic Res">
        <title>High-quality reference genome and annotation aids understanding of berry development for evergreen blueberry (Vaccinium darrowii).</title>
        <authorList>
            <person name="Yu J."/>
            <person name="Hulse-Kemp A.M."/>
            <person name="Babiker E."/>
            <person name="Staton M."/>
        </authorList>
    </citation>
    <scope>NUCLEOTIDE SEQUENCE [LARGE SCALE GENOMIC DNA]</scope>
    <source>
        <strain evidence="2">cv. NJ 8807/NJ 8810</strain>
        <tissue evidence="1">Young leaf</tissue>
    </source>
</reference>
<evidence type="ECO:0000313" key="1">
    <source>
        <dbReference type="EMBL" id="KAH7862228.1"/>
    </source>
</evidence>
<protein>
    <submittedName>
        <fullName evidence="1">Uncharacterized protein</fullName>
    </submittedName>
</protein>
<dbReference type="EMBL" id="CM037162">
    <property type="protein sequence ID" value="KAH7862228.1"/>
    <property type="molecule type" value="Genomic_DNA"/>
</dbReference>
<evidence type="ECO:0000313" key="2">
    <source>
        <dbReference type="Proteomes" id="UP000828048"/>
    </source>
</evidence>
<proteinExistence type="predicted"/>
<name>A0ACB7Z8V5_9ERIC</name>
<dbReference type="Proteomes" id="UP000828048">
    <property type="component" value="Chromosome 12"/>
</dbReference>
<accession>A0ACB7Z8V5</accession>
<keyword evidence="2" id="KW-1185">Reference proteome</keyword>
<organism evidence="1 2">
    <name type="scientific">Vaccinium darrowii</name>
    <dbReference type="NCBI Taxonomy" id="229202"/>
    <lineage>
        <taxon>Eukaryota</taxon>
        <taxon>Viridiplantae</taxon>
        <taxon>Streptophyta</taxon>
        <taxon>Embryophyta</taxon>
        <taxon>Tracheophyta</taxon>
        <taxon>Spermatophyta</taxon>
        <taxon>Magnoliopsida</taxon>
        <taxon>eudicotyledons</taxon>
        <taxon>Gunneridae</taxon>
        <taxon>Pentapetalae</taxon>
        <taxon>asterids</taxon>
        <taxon>Ericales</taxon>
        <taxon>Ericaceae</taxon>
        <taxon>Vaccinioideae</taxon>
        <taxon>Vaccinieae</taxon>
        <taxon>Vaccinium</taxon>
    </lineage>
</organism>
<gene>
    <name evidence="1" type="ORF">Vadar_001661</name>
</gene>